<protein>
    <recommendedName>
        <fullName evidence="3">Glutamine cyclotransferase</fullName>
    </recommendedName>
</protein>
<dbReference type="OMA" id="KNCILRI"/>
<dbReference type="Proteomes" id="UP000008983">
    <property type="component" value="Unassembled WGS sequence"/>
</dbReference>
<dbReference type="Pfam" id="PF05096">
    <property type="entry name" value="Glu_cyclase_2"/>
    <property type="match status" value="1"/>
</dbReference>
<dbReference type="AlphaFoldDB" id="G0QTJ3"/>
<dbReference type="PANTHER" id="PTHR31270">
    <property type="entry name" value="GLUTAMINYL-PEPTIDE CYCLOTRANSFERASE"/>
    <property type="match status" value="1"/>
</dbReference>
<dbReference type="SUPFAM" id="SSF63825">
    <property type="entry name" value="YWTD domain"/>
    <property type="match status" value="1"/>
</dbReference>
<name>G0QTJ3_ICHMU</name>
<dbReference type="RefSeq" id="XP_004034950.1">
    <property type="nucleotide sequence ID" value="XM_004034902.1"/>
</dbReference>
<organism evidence="1 2">
    <name type="scientific">Ichthyophthirius multifiliis</name>
    <name type="common">White spot disease agent</name>
    <name type="synonym">Ich</name>
    <dbReference type="NCBI Taxonomy" id="5932"/>
    <lineage>
        <taxon>Eukaryota</taxon>
        <taxon>Sar</taxon>
        <taxon>Alveolata</taxon>
        <taxon>Ciliophora</taxon>
        <taxon>Intramacronucleata</taxon>
        <taxon>Oligohymenophorea</taxon>
        <taxon>Hymenostomatida</taxon>
        <taxon>Ophryoglenina</taxon>
        <taxon>Ichthyophthirius</taxon>
    </lineage>
</organism>
<dbReference type="GO" id="GO:0016603">
    <property type="term" value="F:glutaminyl-peptide cyclotransferase activity"/>
    <property type="evidence" value="ECO:0007669"/>
    <property type="project" value="InterPro"/>
</dbReference>
<dbReference type="eggNOG" id="ENOG502QUQC">
    <property type="taxonomic scope" value="Eukaryota"/>
</dbReference>
<keyword evidence="2" id="KW-1185">Reference proteome</keyword>
<dbReference type="InterPro" id="IPR007788">
    <property type="entry name" value="QCT"/>
</dbReference>
<sequence>MTYNERKIFKFDNNLKQIIQEIEMPKEIREGWGMCVYNKDTLLVSDGSNRIFHINAHNFSIKKIIEVPQYKNLNELEMVKGNLFINIFMSPYIIVINPESGKVLEQLDFSQLEKQLYQEINLDYEAVMNGIAYHEETDTLLLTGKLWPYIYQIQLIKS</sequence>
<dbReference type="STRING" id="857967.G0QTJ3"/>
<dbReference type="InterPro" id="IPR015943">
    <property type="entry name" value="WD40/YVTN_repeat-like_dom_sf"/>
</dbReference>
<evidence type="ECO:0000313" key="1">
    <source>
        <dbReference type="EMBL" id="EGR31464.1"/>
    </source>
</evidence>
<accession>G0QTJ3</accession>
<dbReference type="Gene3D" id="2.130.10.10">
    <property type="entry name" value="YVTN repeat-like/Quinoprotein amine dehydrogenase"/>
    <property type="match status" value="1"/>
</dbReference>
<dbReference type="OrthoDB" id="409395at2759"/>
<gene>
    <name evidence="1" type="ORF">IMG5_109230</name>
</gene>
<proteinExistence type="predicted"/>
<dbReference type="GeneID" id="14907590"/>
<dbReference type="InParanoid" id="G0QTJ3"/>
<evidence type="ECO:0000313" key="2">
    <source>
        <dbReference type="Proteomes" id="UP000008983"/>
    </source>
</evidence>
<dbReference type="PANTHER" id="PTHR31270:SF1">
    <property type="entry name" value="GLUTAMINYL-PEPTIDE CYCLOTRANSFERASE"/>
    <property type="match status" value="1"/>
</dbReference>
<dbReference type="EMBL" id="GL983859">
    <property type="protein sequence ID" value="EGR31464.1"/>
    <property type="molecule type" value="Genomic_DNA"/>
</dbReference>
<reference evidence="1 2" key="1">
    <citation type="submission" date="2011-07" db="EMBL/GenBank/DDBJ databases">
        <authorList>
            <person name="Coyne R."/>
            <person name="Brami D."/>
            <person name="Johnson J."/>
            <person name="Hostetler J."/>
            <person name="Hannick L."/>
            <person name="Clark T."/>
            <person name="Cassidy-Hanley D."/>
            <person name="Inman J."/>
        </authorList>
    </citation>
    <scope>NUCLEOTIDE SEQUENCE [LARGE SCALE GENOMIC DNA]</scope>
    <source>
        <strain evidence="1 2">G5</strain>
    </source>
</reference>
<evidence type="ECO:0008006" key="3">
    <source>
        <dbReference type="Google" id="ProtNLM"/>
    </source>
</evidence>